<dbReference type="EMBL" id="JAUDFV010000138">
    <property type="protein sequence ID" value="KAL2725589.1"/>
    <property type="molecule type" value="Genomic_DNA"/>
</dbReference>
<comment type="caution">
    <text evidence="1">The sequence shown here is derived from an EMBL/GenBank/DDBJ whole genome shotgun (WGS) entry which is preliminary data.</text>
</comment>
<proteinExistence type="predicted"/>
<evidence type="ECO:0000313" key="1">
    <source>
        <dbReference type="EMBL" id="KAL2725589.1"/>
    </source>
</evidence>
<evidence type="ECO:0000313" key="2">
    <source>
        <dbReference type="Proteomes" id="UP001607302"/>
    </source>
</evidence>
<sequence>METSTYAIIDHCLHQLRFETIASRGCSMTMGAVASAGQDGRSRRGTTIVERPAAPATSHHDYYHHYDTVTTTIIAIIDENGQPPSSRLSSSSSSSSSFSSFHLLHLPDLWHHQPVQHDSGYGFTYA</sequence>
<name>A0ABD2AYA8_VESSQ</name>
<keyword evidence="2" id="KW-1185">Reference proteome</keyword>
<dbReference type="Proteomes" id="UP001607302">
    <property type="component" value="Unassembled WGS sequence"/>
</dbReference>
<protein>
    <submittedName>
        <fullName evidence="1">Uncharacterized protein</fullName>
    </submittedName>
</protein>
<organism evidence="1 2">
    <name type="scientific">Vespula squamosa</name>
    <name type="common">Southern yellow jacket</name>
    <name type="synonym">Wasp</name>
    <dbReference type="NCBI Taxonomy" id="30214"/>
    <lineage>
        <taxon>Eukaryota</taxon>
        <taxon>Metazoa</taxon>
        <taxon>Ecdysozoa</taxon>
        <taxon>Arthropoda</taxon>
        <taxon>Hexapoda</taxon>
        <taxon>Insecta</taxon>
        <taxon>Pterygota</taxon>
        <taxon>Neoptera</taxon>
        <taxon>Endopterygota</taxon>
        <taxon>Hymenoptera</taxon>
        <taxon>Apocrita</taxon>
        <taxon>Aculeata</taxon>
        <taxon>Vespoidea</taxon>
        <taxon>Vespidae</taxon>
        <taxon>Vespinae</taxon>
        <taxon>Vespula</taxon>
    </lineage>
</organism>
<gene>
    <name evidence="1" type="ORF">V1478_008262</name>
</gene>
<accession>A0ABD2AYA8</accession>
<reference evidence="1 2" key="1">
    <citation type="journal article" date="2024" name="Ann. Entomol. Soc. Am.">
        <title>Genomic analyses of the southern and eastern yellowjacket wasps (Hymenoptera: Vespidae) reveal evolutionary signatures of social life.</title>
        <authorList>
            <person name="Catto M.A."/>
            <person name="Caine P.B."/>
            <person name="Orr S.E."/>
            <person name="Hunt B.G."/>
            <person name="Goodisman M.A.D."/>
        </authorList>
    </citation>
    <scope>NUCLEOTIDE SEQUENCE [LARGE SCALE GENOMIC DNA]</scope>
    <source>
        <strain evidence="1">233</strain>
        <tissue evidence="1">Head and thorax</tissue>
    </source>
</reference>
<dbReference type="AlphaFoldDB" id="A0ABD2AYA8"/>